<dbReference type="OrthoDB" id="9766127at2"/>
<dbReference type="Proteomes" id="UP000184509">
    <property type="component" value="Unassembled WGS sequence"/>
</dbReference>
<dbReference type="EMBL" id="FQTV01000007">
    <property type="protein sequence ID" value="SHF31095.1"/>
    <property type="molecule type" value="Genomic_DNA"/>
</dbReference>
<name>A0A1M5ALP4_9BACE</name>
<dbReference type="InterPro" id="IPR017850">
    <property type="entry name" value="Alkaline_phosphatase_core_sf"/>
</dbReference>
<dbReference type="InterPro" id="IPR026263">
    <property type="entry name" value="Alkaline_phosphatase_prok"/>
</dbReference>
<dbReference type="Pfam" id="PF01663">
    <property type="entry name" value="Phosphodiest"/>
    <property type="match status" value="1"/>
</dbReference>
<keyword evidence="2" id="KW-1185">Reference proteome</keyword>
<dbReference type="SUPFAM" id="SSF53649">
    <property type="entry name" value="Alkaline phosphatase-like"/>
    <property type="match status" value="1"/>
</dbReference>
<organism evidence="1 2">
    <name type="scientific">Bacteroides luti</name>
    <dbReference type="NCBI Taxonomy" id="1297750"/>
    <lineage>
        <taxon>Bacteria</taxon>
        <taxon>Pseudomonadati</taxon>
        <taxon>Bacteroidota</taxon>
        <taxon>Bacteroidia</taxon>
        <taxon>Bacteroidales</taxon>
        <taxon>Bacteroidaceae</taxon>
        <taxon>Bacteroides</taxon>
    </lineage>
</organism>
<dbReference type="Gene3D" id="3.30.1360.150">
    <property type="match status" value="1"/>
</dbReference>
<dbReference type="Gene3D" id="3.40.720.10">
    <property type="entry name" value="Alkaline Phosphatase, subunit A"/>
    <property type="match status" value="1"/>
</dbReference>
<evidence type="ECO:0000313" key="2">
    <source>
        <dbReference type="Proteomes" id="UP000184509"/>
    </source>
</evidence>
<gene>
    <name evidence="1" type="ORF">SAMN05444405_10731</name>
</gene>
<sequence length="529" mass="59323">MRSLLTSIITVLTITGLQAQTPSQLTTPKLVVGLTVDQLRTDYIEAFSSLYGEKGFKRLWKDGRVYRNAEFGFSNPDRASSVAALYTGTVPTVNGITGEDWLDISTLRIKNCVDDRNFMGNYTTETTSASQLMVSTVADELKVATQGKGLVYSIAPYREAAIFGAGHAGNGAFWLNDDTGKWCGSTYYNDFPWFVSQYNDRKAIDFRISGMVWTPTRPVADYKYLTSQFAQETFSYNFDEAKKSKFRKLKTSPFINEEINNFLLDILANSTMGQDETPDLLSLTYYAGNYDHKSAKECALEMQDTYVRLDKSIGELLDIIDKKVGLNNVLFCINSTGYVDAEGPELERYRIPGGEFYLDRCAALLNMYLMAVYGEGQYIEAHNDLQLYLNHKLIEKKQLNLNDVLAKASDFLIQFSGVKEVYSSYRLLQGAWTPELQKMRNSYNRNRSGDLTLEILPGWTVVNSDSPSESKVVRKAYVPSPLIFLGGNVKPEIINTPVNIDCFAPTIARSMRIRAPNGCSSAPLANILR</sequence>
<dbReference type="CDD" id="cd16016">
    <property type="entry name" value="AP-SPAP"/>
    <property type="match status" value="1"/>
</dbReference>
<dbReference type="RefSeq" id="WP_073401007.1">
    <property type="nucleotide sequence ID" value="NZ_FQTV01000007.1"/>
</dbReference>
<evidence type="ECO:0000313" key="1">
    <source>
        <dbReference type="EMBL" id="SHF31095.1"/>
    </source>
</evidence>
<proteinExistence type="predicted"/>
<reference evidence="1 2" key="1">
    <citation type="submission" date="2016-11" db="EMBL/GenBank/DDBJ databases">
        <authorList>
            <person name="Jaros S."/>
            <person name="Januszkiewicz K."/>
            <person name="Wedrychowicz H."/>
        </authorList>
    </citation>
    <scope>NUCLEOTIDE SEQUENCE [LARGE SCALE GENOMIC DNA]</scope>
    <source>
        <strain evidence="1 2">DSM 26991</strain>
    </source>
</reference>
<protein>
    <submittedName>
        <fullName evidence="1">Type I phosphodiesterase / nucleotide pyrophosphatase</fullName>
    </submittedName>
</protein>
<dbReference type="STRING" id="1297750.SAMN05444405_10731"/>
<dbReference type="AlphaFoldDB" id="A0A1M5ALP4"/>
<dbReference type="InterPro" id="IPR002591">
    <property type="entry name" value="Phosphodiest/P_Trfase"/>
</dbReference>
<dbReference type="GO" id="GO:0004035">
    <property type="term" value="F:alkaline phosphatase activity"/>
    <property type="evidence" value="ECO:0007669"/>
    <property type="project" value="InterPro"/>
</dbReference>
<dbReference type="PIRSF" id="PIRSF031924">
    <property type="entry name" value="Pi-irrepressible_AP"/>
    <property type="match status" value="1"/>
</dbReference>
<accession>A0A1M5ALP4</accession>